<reference evidence="6 7" key="1">
    <citation type="submission" date="2019-10" db="EMBL/GenBank/DDBJ databases">
        <title>Nonomuraea sp. nov., isolated from Phyllanthus amarus.</title>
        <authorList>
            <person name="Klykleung N."/>
            <person name="Tanasupawat S."/>
        </authorList>
    </citation>
    <scope>NUCLEOTIDE SEQUENCE [LARGE SCALE GENOMIC DNA]</scope>
    <source>
        <strain evidence="6 7">CR1-09</strain>
    </source>
</reference>
<keyword evidence="2 4" id="KW-0238">DNA-binding</keyword>
<evidence type="ECO:0000313" key="7">
    <source>
        <dbReference type="Proteomes" id="UP000313066"/>
    </source>
</evidence>
<dbReference type="GO" id="GO:0003677">
    <property type="term" value="F:DNA binding"/>
    <property type="evidence" value="ECO:0007669"/>
    <property type="project" value="UniProtKB-UniRule"/>
</dbReference>
<sequence>MPDVKHFDPEVTLDQVVALFWQRGAEVTGIADVVAATGLSRSSLYATFGGKAQLQAAALGRYLERQSRPVFEALAADGRGLPAIAAFFERLVAARCSGVHARWGCLVTNTHATANGGLSEIREVLERHHDALRAAMRAALEAARTKGQLRAGLDVGAAAEALTLQAYAVNLRSRAGAEAGVLLAGVRAVLDGFATTGER</sequence>
<keyword evidence="1" id="KW-0805">Transcription regulation</keyword>
<dbReference type="AlphaFoldDB" id="A0A5N6C5V9"/>
<dbReference type="Proteomes" id="UP000313066">
    <property type="component" value="Unassembled WGS sequence"/>
</dbReference>
<evidence type="ECO:0000256" key="4">
    <source>
        <dbReference type="PROSITE-ProRule" id="PRU00335"/>
    </source>
</evidence>
<dbReference type="PANTHER" id="PTHR47506:SF1">
    <property type="entry name" value="HTH-TYPE TRANSCRIPTIONAL REGULATOR YJDC"/>
    <property type="match status" value="1"/>
</dbReference>
<name>A0A5N6C5V9_9ACTN</name>
<evidence type="ECO:0000313" key="6">
    <source>
        <dbReference type="EMBL" id="KAB8188079.1"/>
    </source>
</evidence>
<proteinExistence type="predicted"/>
<dbReference type="Gene3D" id="1.10.357.10">
    <property type="entry name" value="Tetracycline Repressor, domain 2"/>
    <property type="match status" value="1"/>
</dbReference>
<dbReference type="EMBL" id="VDMA02000001">
    <property type="protein sequence ID" value="KAB8188079.1"/>
    <property type="molecule type" value="Genomic_DNA"/>
</dbReference>
<accession>A0A5N6C5V9</accession>
<feature type="domain" description="HTH tetR-type" evidence="5">
    <location>
        <begin position="6"/>
        <end position="66"/>
    </location>
</feature>
<feature type="DNA-binding region" description="H-T-H motif" evidence="4">
    <location>
        <begin position="29"/>
        <end position="48"/>
    </location>
</feature>
<evidence type="ECO:0000256" key="1">
    <source>
        <dbReference type="ARBA" id="ARBA00023015"/>
    </source>
</evidence>
<evidence type="ECO:0000259" key="5">
    <source>
        <dbReference type="PROSITE" id="PS50977"/>
    </source>
</evidence>
<keyword evidence="3" id="KW-0804">Transcription</keyword>
<keyword evidence="7" id="KW-1185">Reference proteome</keyword>
<gene>
    <name evidence="6" type="ORF">FH610_002905</name>
</gene>
<dbReference type="Pfam" id="PF16925">
    <property type="entry name" value="TetR_C_13"/>
    <property type="match status" value="1"/>
</dbReference>
<dbReference type="InterPro" id="IPR036271">
    <property type="entry name" value="Tet_transcr_reg_TetR-rel_C_sf"/>
</dbReference>
<dbReference type="InterPro" id="IPR009057">
    <property type="entry name" value="Homeodomain-like_sf"/>
</dbReference>
<dbReference type="InterPro" id="IPR001647">
    <property type="entry name" value="HTH_TetR"/>
</dbReference>
<dbReference type="Gene3D" id="1.10.10.60">
    <property type="entry name" value="Homeodomain-like"/>
    <property type="match status" value="1"/>
</dbReference>
<protein>
    <submittedName>
        <fullName evidence="6">TetR family transcriptional regulator</fullName>
    </submittedName>
</protein>
<dbReference type="InterPro" id="IPR011075">
    <property type="entry name" value="TetR_C"/>
</dbReference>
<dbReference type="SUPFAM" id="SSF48498">
    <property type="entry name" value="Tetracyclin repressor-like, C-terminal domain"/>
    <property type="match status" value="1"/>
</dbReference>
<dbReference type="RefSeq" id="WP_139572600.1">
    <property type="nucleotide sequence ID" value="NZ_VDMA02000001.1"/>
</dbReference>
<dbReference type="Pfam" id="PF00440">
    <property type="entry name" value="TetR_N"/>
    <property type="match status" value="1"/>
</dbReference>
<organism evidence="6 7">
    <name type="scientific">Microbispora catharanthi</name>
    <dbReference type="NCBI Taxonomy" id="1712871"/>
    <lineage>
        <taxon>Bacteria</taxon>
        <taxon>Bacillati</taxon>
        <taxon>Actinomycetota</taxon>
        <taxon>Actinomycetes</taxon>
        <taxon>Streptosporangiales</taxon>
        <taxon>Streptosporangiaceae</taxon>
        <taxon>Microbispora</taxon>
    </lineage>
</organism>
<comment type="caution">
    <text evidence="6">The sequence shown here is derived from an EMBL/GenBank/DDBJ whole genome shotgun (WGS) entry which is preliminary data.</text>
</comment>
<dbReference type="PANTHER" id="PTHR47506">
    <property type="entry name" value="TRANSCRIPTIONAL REGULATORY PROTEIN"/>
    <property type="match status" value="1"/>
</dbReference>
<evidence type="ECO:0000256" key="3">
    <source>
        <dbReference type="ARBA" id="ARBA00023163"/>
    </source>
</evidence>
<dbReference type="SUPFAM" id="SSF46689">
    <property type="entry name" value="Homeodomain-like"/>
    <property type="match status" value="1"/>
</dbReference>
<dbReference type="PROSITE" id="PS50977">
    <property type="entry name" value="HTH_TETR_2"/>
    <property type="match status" value="1"/>
</dbReference>
<evidence type="ECO:0000256" key="2">
    <source>
        <dbReference type="ARBA" id="ARBA00023125"/>
    </source>
</evidence>